<proteinExistence type="predicted"/>
<organism evidence="3 4">
    <name type="scientific">Pseudoalteromonas agarivorans</name>
    <dbReference type="NCBI Taxonomy" id="176102"/>
    <lineage>
        <taxon>Bacteria</taxon>
        <taxon>Pseudomonadati</taxon>
        <taxon>Pseudomonadota</taxon>
        <taxon>Gammaproteobacteria</taxon>
        <taxon>Alteromonadales</taxon>
        <taxon>Pseudoalteromonadaceae</taxon>
        <taxon>Pseudoalteromonas</taxon>
    </lineage>
</organism>
<evidence type="ECO:0000259" key="1">
    <source>
        <dbReference type="Pfam" id="PF00534"/>
    </source>
</evidence>
<gene>
    <name evidence="3" type="ORF">A2I98_14340</name>
</gene>
<dbReference type="Gene3D" id="3.40.50.2000">
    <property type="entry name" value="Glycogen Phosphorylase B"/>
    <property type="match status" value="2"/>
</dbReference>
<feature type="domain" description="Glycosyltransferase subfamily 4-like N-terminal" evidence="2">
    <location>
        <begin position="12"/>
        <end position="167"/>
    </location>
</feature>
<evidence type="ECO:0000313" key="4">
    <source>
        <dbReference type="Proteomes" id="UP000075621"/>
    </source>
</evidence>
<dbReference type="Proteomes" id="UP000075621">
    <property type="component" value="Unassembled WGS sequence"/>
</dbReference>
<evidence type="ECO:0008006" key="5">
    <source>
        <dbReference type="Google" id="ProtNLM"/>
    </source>
</evidence>
<dbReference type="InterPro" id="IPR028098">
    <property type="entry name" value="Glyco_trans_4-like_N"/>
</dbReference>
<dbReference type="PANTHER" id="PTHR12526">
    <property type="entry name" value="GLYCOSYLTRANSFERASE"/>
    <property type="match status" value="1"/>
</dbReference>
<comment type="caution">
    <text evidence="3">The sequence shown here is derived from an EMBL/GenBank/DDBJ whole genome shotgun (WGS) entry which is preliminary data.</text>
</comment>
<evidence type="ECO:0000313" key="3">
    <source>
        <dbReference type="EMBL" id="KYL33209.1"/>
    </source>
</evidence>
<dbReference type="InterPro" id="IPR001296">
    <property type="entry name" value="Glyco_trans_1"/>
</dbReference>
<feature type="domain" description="Glycosyl transferase family 1" evidence="1">
    <location>
        <begin position="175"/>
        <end position="329"/>
    </location>
</feature>
<evidence type="ECO:0000259" key="2">
    <source>
        <dbReference type="Pfam" id="PF13439"/>
    </source>
</evidence>
<dbReference type="EMBL" id="LVCM01000016">
    <property type="protein sequence ID" value="KYL33209.1"/>
    <property type="molecule type" value="Genomic_DNA"/>
</dbReference>
<dbReference type="RefSeq" id="WP_064386169.1">
    <property type="nucleotide sequence ID" value="NZ_LVCM01000016.1"/>
</dbReference>
<reference evidence="3 4" key="1">
    <citation type="submission" date="2016-03" db="EMBL/GenBank/DDBJ databases">
        <authorList>
            <person name="Zhang H."/>
            <person name="Liu R."/>
            <person name="Wang M."/>
            <person name="Wang H."/>
            <person name="Wang L."/>
            <person name="Song L."/>
        </authorList>
    </citation>
    <scope>NUCLEOTIDE SEQUENCE [LARGE SCALE GENOMIC DNA]</scope>
    <source>
        <strain evidence="3 4">DSM 16098</strain>
    </source>
</reference>
<dbReference type="Pfam" id="PF00534">
    <property type="entry name" value="Glycos_transf_1"/>
    <property type="match status" value="1"/>
</dbReference>
<protein>
    <recommendedName>
        <fullName evidence="5">Glycosyltransferase</fullName>
    </recommendedName>
</protein>
<dbReference type="SUPFAM" id="SSF53756">
    <property type="entry name" value="UDP-Glycosyltransferase/glycogen phosphorylase"/>
    <property type="match status" value="1"/>
</dbReference>
<sequence>MKILLVITGLGMGGAEHVVVNMADELFKKGYEVKIVYLTGSALVLPKSSNIEVIPLNMMGAKSFVSSYFRLRSIVKRFKPDVIHSHMVHANILTRCLRLSLKVKKIISTSHSNNEGGKVRMFAYRITDKLANISTNVSEDAVNESIRRGGVKKGRMLSIPNGINTEKFCFNDESRSKIRNELNINHKKILLAVGRLTEAKDYPNLLNAIKLLKKQRTDFKLFIVGDGPLKSYLINMIEELNLADHVQLLGIRNDIPTLMSAADLFVLSSAWEGFGLVVAEAMACERLVVATDCGGVAQVVSPYGVLVKPKDPVSLSNAMNSSMNLSSDESAKIGSLSRSHIINNYSLIKKC</sequence>
<accession>A0ABR5VRU2</accession>
<dbReference type="Pfam" id="PF13439">
    <property type="entry name" value="Glyco_transf_4"/>
    <property type="match status" value="1"/>
</dbReference>
<dbReference type="PANTHER" id="PTHR12526:SF630">
    <property type="entry name" value="GLYCOSYLTRANSFERASE"/>
    <property type="match status" value="1"/>
</dbReference>
<name>A0ABR5VRU2_9GAMM</name>